<feature type="region of interest" description="Disordered" evidence="1">
    <location>
        <begin position="751"/>
        <end position="776"/>
    </location>
</feature>
<organism evidence="3 4">
    <name type="scientific">Martelella lutilitoris</name>
    <dbReference type="NCBI Taxonomy" id="2583532"/>
    <lineage>
        <taxon>Bacteria</taxon>
        <taxon>Pseudomonadati</taxon>
        <taxon>Pseudomonadota</taxon>
        <taxon>Alphaproteobacteria</taxon>
        <taxon>Hyphomicrobiales</taxon>
        <taxon>Aurantimonadaceae</taxon>
        <taxon>Martelella</taxon>
    </lineage>
</organism>
<evidence type="ECO:0000259" key="2">
    <source>
        <dbReference type="Pfam" id="PF05272"/>
    </source>
</evidence>
<dbReference type="InterPro" id="IPR007936">
    <property type="entry name" value="VapE-like_dom"/>
</dbReference>
<name>A0A5C4JWQ5_9HYPH</name>
<proteinExistence type="predicted"/>
<dbReference type="OrthoDB" id="9763644at2"/>
<dbReference type="EMBL" id="VCLB01000001">
    <property type="protein sequence ID" value="TNB49694.1"/>
    <property type="molecule type" value="Genomic_DNA"/>
</dbReference>
<comment type="caution">
    <text evidence="3">The sequence shown here is derived from an EMBL/GenBank/DDBJ whole genome shotgun (WGS) entry which is preliminary data.</text>
</comment>
<dbReference type="Pfam" id="PF05272">
    <property type="entry name" value="VapE-like_dom"/>
    <property type="match status" value="1"/>
</dbReference>
<evidence type="ECO:0000256" key="1">
    <source>
        <dbReference type="SAM" id="MobiDB-lite"/>
    </source>
</evidence>
<reference evidence="3 4" key="1">
    <citation type="submission" date="2019-05" db="EMBL/GenBank/DDBJ databases">
        <authorList>
            <person name="Lee S.D."/>
        </authorList>
    </citation>
    <scope>NUCLEOTIDE SEQUENCE [LARGE SCALE GENOMIC DNA]</scope>
    <source>
        <strain evidence="3 4">GH2-6</strain>
    </source>
</reference>
<dbReference type="PANTHER" id="PTHR34985:SF1">
    <property type="entry name" value="SLR0554 PROTEIN"/>
    <property type="match status" value="1"/>
</dbReference>
<dbReference type="SUPFAM" id="SSF52540">
    <property type="entry name" value="P-loop containing nucleoside triphosphate hydrolases"/>
    <property type="match status" value="1"/>
</dbReference>
<sequence>MPTARSVRSAIAFPMSSTGSPPANATRRAAIMSDHLQPDPKRAIAFLAWLTQGAPLHLERMNSVGPESPVQKTYGPQERESAEKFVGINNAGDLQRNIYFLPNGEFLSGGRGKRNLSAARFLHVDLDGKDYPGSRAEQLETILALLTDPKRMPKRLPAPSAICFSGGGYQAFWRLKEPMDCEAAKALNLAILKVYQGKGNTQSPAQLMRVPFTVNWLNQKKREAGREPALALAGEPVDLDKPPVEYMAADFKLKTDTAKALAAPSRALVTPEVTEIQPLPLPDDLSEIIPPSPEWAAALVDGIDPPAKSYDSRSELVLASIIWLLGKDVDPGHVVSIVTDPGLKISAHVLENPNPLRYAQRQVARGLAYIEARRGDWPKTSLEGNPLKDHPDNVRYALMRLGVDARRNLFVNADEITGQGLDDRDLNEIIEILSSKFLRDLHFKASPSAVRRELIAVAHDQAYHPVIDYLDGLAWDGTPRIDTWLRDYCGAEDSQLNRAFGSKLLIAGVRRIKQPGVKFDTMLVLEGPQGAGKSGLAERLAVRKEWFCGNLDLKSDDKTKAELLARAWIVECQELDGMNHTTSQSLKKFLSTDTDNYRKAYGHDARGYRRHCIIIGTTNEDAYLRDLTGNRRFWPVKVGEIDLARLKEDVHQLWAEAVVRERAGEEIGLPRHLWQAAADVQTVRLVEDTFEPVLEDWFGERTGRVSLESVKLLLGFEGGRMRAPEAQRLRAIMDRIGWDYNTFRLHDPGQDGISPRKGFARGTDDERKAEWVARRGDGGIPTLERVKAGSSDVEPPF</sequence>
<dbReference type="InterPro" id="IPR027417">
    <property type="entry name" value="P-loop_NTPase"/>
</dbReference>
<feature type="compositionally biased region" description="Basic and acidic residues" evidence="1">
    <location>
        <begin position="762"/>
        <end position="776"/>
    </location>
</feature>
<dbReference type="Gene3D" id="3.30.70.1790">
    <property type="entry name" value="RepB DNA-primase, N-terminal domain"/>
    <property type="match status" value="1"/>
</dbReference>
<evidence type="ECO:0000313" key="3">
    <source>
        <dbReference type="EMBL" id="TNB49694.1"/>
    </source>
</evidence>
<reference evidence="3 4" key="2">
    <citation type="submission" date="2019-06" db="EMBL/GenBank/DDBJ databases">
        <title>Martelella lutilitoris sp. nov., isolated from a tidal mudflat.</title>
        <authorList>
            <person name="Kim Y.-J."/>
        </authorList>
    </citation>
    <scope>NUCLEOTIDE SEQUENCE [LARGE SCALE GENOMIC DNA]</scope>
    <source>
        <strain evidence="3 4">GH2-6</strain>
    </source>
</reference>
<dbReference type="Proteomes" id="UP000307874">
    <property type="component" value="Unassembled WGS sequence"/>
</dbReference>
<accession>A0A5C4JWQ5</accession>
<gene>
    <name evidence="3" type="ORF">FF124_01670</name>
</gene>
<dbReference type="AlphaFoldDB" id="A0A5C4JWQ5"/>
<feature type="region of interest" description="Disordered" evidence="1">
    <location>
        <begin position="1"/>
        <end position="25"/>
    </location>
</feature>
<dbReference type="PANTHER" id="PTHR34985">
    <property type="entry name" value="SLR0554 PROTEIN"/>
    <property type="match status" value="1"/>
</dbReference>
<feature type="domain" description="Virulence-associated protein E-like" evidence="2">
    <location>
        <begin position="470"/>
        <end position="681"/>
    </location>
</feature>
<protein>
    <recommendedName>
        <fullName evidence="2">Virulence-associated protein E-like domain-containing protein</fullName>
    </recommendedName>
</protein>
<evidence type="ECO:0000313" key="4">
    <source>
        <dbReference type="Proteomes" id="UP000307874"/>
    </source>
</evidence>
<keyword evidence="4" id="KW-1185">Reference proteome</keyword>